<evidence type="ECO:0000313" key="1">
    <source>
        <dbReference type="EMBL" id="KAG0555502.1"/>
    </source>
</evidence>
<accession>A0A8T0GE64</accession>
<protein>
    <submittedName>
        <fullName evidence="1">Uncharacterized protein</fullName>
    </submittedName>
</protein>
<keyword evidence="2" id="KW-1185">Reference proteome</keyword>
<organism evidence="1 2">
    <name type="scientific">Ceratodon purpureus</name>
    <name type="common">Fire moss</name>
    <name type="synonym">Dicranum purpureum</name>
    <dbReference type="NCBI Taxonomy" id="3225"/>
    <lineage>
        <taxon>Eukaryota</taxon>
        <taxon>Viridiplantae</taxon>
        <taxon>Streptophyta</taxon>
        <taxon>Embryophyta</taxon>
        <taxon>Bryophyta</taxon>
        <taxon>Bryophytina</taxon>
        <taxon>Bryopsida</taxon>
        <taxon>Dicranidae</taxon>
        <taxon>Pseudoditrichales</taxon>
        <taxon>Ditrichaceae</taxon>
        <taxon>Ceratodon</taxon>
    </lineage>
</organism>
<sequence length="275" mass="29575">MSFLPGRLAATEGAFFNQHSKQAAIALKQKLKSSTPTPASSNSESVLKPSQADVLPEVLRHSLPIAPTAAEVAASNVISTPARSSLAASLNSVLGRRTAPQDGTARTGVPSIQAVDHLASVPQTSFGRKKWNIDAPDVQMVASTANESRLLTKDSVVDQKAAMEGLFVVTKAFAVATAFVFGGSIIAASVTASQHDVKSLDDLRTKGREYFTARAEQLKKRFEPLKSWTDQKSESWKIEESRRRAIGADYAKSLGLQQALEDEKSKDRTTSMHPV</sequence>
<dbReference type="PANTHER" id="PTHR36704:SF1">
    <property type="entry name" value="OS06G0239700 PROTEIN"/>
    <property type="match status" value="1"/>
</dbReference>
<comment type="caution">
    <text evidence="1">The sequence shown here is derived from an EMBL/GenBank/DDBJ whole genome shotgun (WGS) entry which is preliminary data.</text>
</comment>
<evidence type="ECO:0000313" key="2">
    <source>
        <dbReference type="Proteomes" id="UP000822688"/>
    </source>
</evidence>
<reference evidence="1" key="1">
    <citation type="submission" date="2020-06" db="EMBL/GenBank/DDBJ databases">
        <title>WGS assembly of Ceratodon purpureus strain R40.</title>
        <authorList>
            <person name="Carey S.B."/>
            <person name="Jenkins J."/>
            <person name="Shu S."/>
            <person name="Lovell J.T."/>
            <person name="Sreedasyam A."/>
            <person name="Maumus F."/>
            <person name="Tiley G.P."/>
            <person name="Fernandez-Pozo N."/>
            <person name="Barry K."/>
            <person name="Chen C."/>
            <person name="Wang M."/>
            <person name="Lipzen A."/>
            <person name="Daum C."/>
            <person name="Saski C.A."/>
            <person name="Payton A.C."/>
            <person name="Mcbreen J.C."/>
            <person name="Conrad R.E."/>
            <person name="Kollar L.M."/>
            <person name="Olsson S."/>
            <person name="Huttunen S."/>
            <person name="Landis J.B."/>
            <person name="Wickett N.J."/>
            <person name="Johnson M.G."/>
            <person name="Rensing S.A."/>
            <person name="Grimwood J."/>
            <person name="Schmutz J."/>
            <person name="Mcdaniel S.F."/>
        </authorList>
    </citation>
    <scope>NUCLEOTIDE SEQUENCE</scope>
    <source>
        <strain evidence="1">R40</strain>
    </source>
</reference>
<name>A0A8T0GE64_CERPU</name>
<proteinExistence type="predicted"/>
<dbReference type="EMBL" id="CM026433">
    <property type="protein sequence ID" value="KAG0555502.1"/>
    <property type="molecule type" value="Genomic_DNA"/>
</dbReference>
<gene>
    <name evidence="1" type="ORF">KC19_12G173600</name>
</gene>
<dbReference type="PANTHER" id="PTHR36704">
    <property type="entry name" value="PROTEIN, PUTATIVE-RELATED"/>
    <property type="match status" value="1"/>
</dbReference>
<dbReference type="Proteomes" id="UP000822688">
    <property type="component" value="Chromosome 12"/>
</dbReference>
<dbReference type="AlphaFoldDB" id="A0A8T0GE64"/>